<evidence type="ECO:0000256" key="8">
    <source>
        <dbReference type="ARBA" id="ARBA00023136"/>
    </source>
</evidence>
<feature type="transmembrane region" description="Helical" evidence="9">
    <location>
        <begin position="110"/>
        <end position="129"/>
    </location>
</feature>
<feature type="transmembrane region" description="Helical" evidence="9">
    <location>
        <begin position="12"/>
        <end position="29"/>
    </location>
</feature>
<keyword evidence="5 9" id="KW-0812">Transmembrane</keyword>
<dbReference type="InterPro" id="IPR004338">
    <property type="entry name" value="NqrB/RnfD"/>
</dbReference>
<keyword evidence="3" id="KW-0285">Flavoprotein</keyword>
<gene>
    <name evidence="10" type="ORF">ENR63_01800</name>
</gene>
<evidence type="ECO:0000256" key="9">
    <source>
        <dbReference type="SAM" id="Phobius"/>
    </source>
</evidence>
<keyword evidence="4" id="KW-0288">FMN</keyword>
<feature type="transmembrane region" description="Helical" evidence="9">
    <location>
        <begin position="135"/>
        <end position="155"/>
    </location>
</feature>
<evidence type="ECO:0000256" key="1">
    <source>
        <dbReference type="ARBA" id="ARBA00022448"/>
    </source>
</evidence>
<keyword evidence="7 9" id="KW-1133">Transmembrane helix</keyword>
<organism evidence="10">
    <name type="scientific">candidate division WWE3 bacterium</name>
    <dbReference type="NCBI Taxonomy" id="2053526"/>
    <lineage>
        <taxon>Bacteria</taxon>
        <taxon>Katanobacteria</taxon>
    </lineage>
</organism>
<protein>
    <recommendedName>
        <fullName evidence="11">RnfABCDGE type electron transport complex subunit D</fullName>
    </recommendedName>
</protein>
<dbReference type="PANTHER" id="PTHR30578">
    <property type="entry name" value="ELECTRON TRANSPORT COMPLEX PROTEIN RNFD"/>
    <property type="match status" value="1"/>
</dbReference>
<evidence type="ECO:0000256" key="3">
    <source>
        <dbReference type="ARBA" id="ARBA00022630"/>
    </source>
</evidence>
<dbReference type="GO" id="GO:0055085">
    <property type="term" value="P:transmembrane transport"/>
    <property type="evidence" value="ECO:0007669"/>
    <property type="project" value="InterPro"/>
</dbReference>
<feature type="transmembrane region" description="Helical" evidence="9">
    <location>
        <begin position="81"/>
        <end position="98"/>
    </location>
</feature>
<feature type="transmembrane region" description="Helical" evidence="9">
    <location>
        <begin position="58"/>
        <end position="75"/>
    </location>
</feature>
<evidence type="ECO:0000256" key="4">
    <source>
        <dbReference type="ARBA" id="ARBA00022643"/>
    </source>
</evidence>
<evidence type="ECO:0000256" key="7">
    <source>
        <dbReference type="ARBA" id="ARBA00022989"/>
    </source>
</evidence>
<evidence type="ECO:0000256" key="2">
    <source>
        <dbReference type="ARBA" id="ARBA00022553"/>
    </source>
</evidence>
<feature type="transmembrane region" description="Helical" evidence="9">
    <location>
        <begin position="35"/>
        <end position="53"/>
    </location>
</feature>
<keyword evidence="8 9" id="KW-0472">Membrane</keyword>
<name>A0A7C4XMR4_UNCKA</name>
<evidence type="ECO:0000313" key="10">
    <source>
        <dbReference type="EMBL" id="HGW29637.1"/>
    </source>
</evidence>
<proteinExistence type="predicted"/>
<comment type="caution">
    <text evidence="10">The sequence shown here is derived from an EMBL/GenBank/DDBJ whole genome shotgun (WGS) entry which is preliminary data.</text>
</comment>
<feature type="transmembrane region" description="Helical" evidence="9">
    <location>
        <begin position="219"/>
        <end position="238"/>
    </location>
</feature>
<feature type="transmembrane region" description="Helical" evidence="9">
    <location>
        <begin position="162"/>
        <end position="182"/>
    </location>
</feature>
<evidence type="ECO:0000256" key="5">
    <source>
        <dbReference type="ARBA" id="ARBA00022692"/>
    </source>
</evidence>
<dbReference type="GO" id="GO:0005886">
    <property type="term" value="C:plasma membrane"/>
    <property type="evidence" value="ECO:0007669"/>
    <property type="project" value="TreeGrafter"/>
</dbReference>
<dbReference type="PANTHER" id="PTHR30578:SF0">
    <property type="entry name" value="ION-TRANSLOCATING OXIDOREDUCTASE COMPLEX SUBUNIT D"/>
    <property type="match status" value="1"/>
</dbReference>
<dbReference type="Pfam" id="PF03116">
    <property type="entry name" value="NQR2_RnfD_RnfE"/>
    <property type="match status" value="1"/>
</dbReference>
<dbReference type="EMBL" id="DSRT01000093">
    <property type="protein sequence ID" value="HGW29637.1"/>
    <property type="molecule type" value="Genomic_DNA"/>
</dbReference>
<reference evidence="10" key="1">
    <citation type="journal article" date="2020" name="mSystems">
        <title>Genome- and Community-Level Interaction Insights into Carbon Utilization and Element Cycling Functions of Hydrothermarchaeota in Hydrothermal Sediment.</title>
        <authorList>
            <person name="Zhou Z."/>
            <person name="Liu Y."/>
            <person name="Xu W."/>
            <person name="Pan J."/>
            <person name="Luo Z.H."/>
            <person name="Li M."/>
        </authorList>
    </citation>
    <scope>NUCLEOTIDE SEQUENCE [LARGE SCALE GENOMIC DNA]</scope>
    <source>
        <strain evidence="10">SpSt-417</strain>
    </source>
</reference>
<keyword evidence="6" id="KW-1278">Translocase</keyword>
<dbReference type="AlphaFoldDB" id="A0A7C4XMR4"/>
<evidence type="ECO:0008006" key="11">
    <source>
        <dbReference type="Google" id="ProtNLM"/>
    </source>
</evidence>
<accession>A0A7C4XMR4</accession>
<evidence type="ECO:0000256" key="6">
    <source>
        <dbReference type="ARBA" id="ARBA00022967"/>
    </source>
</evidence>
<sequence length="264" mass="29956">MQKLNQDPRLQLIVGLVFFFVFTIQNIPTQQGTELLTFCVLFCLVFDVIFSYWKLKKVIPPYSALITALILALVVDPVAGWHKIAIISFFAIASKHFIQRSSKHIFNPAAFGLLLVWLIFNEYPAWWAASLNSPQLLSLLNLPILLMLGFIFWVSGFKFKRYYVVLSYLLTFGLLFELFISFNSSVESFARTLTNVGMLFFAFLMLPEPKTTPIKNRQQIIYGSLIAALNVGFTYLTLNTNLPIPDASVAALLVGNLVHFARLE</sequence>
<keyword evidence="2" id="KW-0597">Phosphoprotein</keyword>
<feature type="transmembrane region" description="Helical" evidence="9">
    <location>
        <begin position="188"/>
        <end position="207"/>
    </location>
</feature>
<keyword evidence="1" id="KW-0813">Transport</keyword>